<evidence type="ECO:0000256" key="1">
    <source>
        <dbReference type="SAM" id="MobiDB-lite"/>
    </source>
</evidence>
<reference evidence="2 3" key="1">
    <citation type="submission" date="2021-03" db="EMBL/GenBank/DDBJ databases">
        <title>Sequencing the genomes of 1000 actinobacteria strains.</title>
        <authorList>
            <person name="Klenk H.-P."/>
        </authorList>
    </citation>
    <scope>NUCLEOTIDE SEQUENCE [LARGE SCALE GENOMIC DNA]</scope>
    <source>
        <strain evidence="2 3">DSM 45256</strain>
    </source>
</reference>
<dbReference type="PANTHER" id="PTHR34796:SF1">
    <property type="entry name" value="EXPRESSED PROTEIN"/>
    <property type="match status" value="1"/>
</dbReference>
<dbReference type="Proteomes" id="UP001519295">
    <property type="component" value="Unassembled WGS sequence"/>
</dbReference>
<comment type="caution">
    <text evidence="2">The sequence shown here is derived from an EMBL/GenBank/DDBJ whole genome shotgun (WGS) entry which is preliminary data.</text>
</comment>
<evidence type="ECO:0000313" key="3">
    <source>
        <dbReference type="Proteomes" id="UP001519295"/>
    </source>
</evidence>
<dbReference type="EMBL" id="JAGINU010000001">
    <property type="protein sequence ID" value="MBP2368792.1"/>
    <property type="molecule type" value="Genomic_DNA"/>
</dbReference>
<protein>
    <recommendedName>
        <fullName evidence="4">DUF309 domain-containing protein</fullName>
    </recommendedName>
</protein>
<dbReference type="InterPro" id="IPR023203">
    <property type="entry name" value="TTHA0068_sf"/>
</dbReference>
<feature type="compositionally biased region" description="Basic and acidic residues" evidence="1">
    <location>
        <begin position="1"/>
        <end position="22"/>
    </location>
</feature>
<dbReference type="Gene3D" id="1.10.3450.10">
    <property type="entry name" value="TTHA0068-like"/>
    <property type="match status" value="1"/>
</dbReference>
<accession>A0ABS4VXZ4</accession>
<feature type="region of interest" description="Disordered" evidence="1">
    <location>
        <begin position="1"/>
        <end position="36"/>
    </location>
</feature>
<evidence type="ECO:0000313" key="2">
    <source>
        <dbReference type="EMBL" id="MBP2368792.1"/>
    </source>
</evidence>
<dbReference type="SUPFAM" id="SSF140663">
    <property type="entry name" value="TTHA0068-like"/>
    <property type="match status" value="1"/>
</dbReference>
<dbReference type="InterPro" id="IPR005500">
    <property type="entry name" value="DUF309"/>
</dbReference>
<organism evidence="2 3">
    <name type="scientific">Pseudonocardia parietis</name>
    <dbReference type="NCBI Taxonomy" id="570936"/>
    <lineage>
        <taxon>Bacteria</taxon>
        <taxon>Bacillati</taxon>
        <taxon>Actinomycetota</taxon>
        <taxon>Actinomycetes</taxon>
        <taxon>Pseudonocardiales</taxon>
        <taxon>Pseudonocardiaceae</taxon>
        <taxon>Pseudonocardia</taxon>
    </lineage>
</organism>
<name>A0ABS4VXZ4_9PSEU</name>
<dbReference type="Pfam" id="PF03745">
    <property type="entry name" value="DUF309"/>
    <property type="match status" value="1"/>
</dbReference>
<gene>
    <name evidence="2" type="ORF">JOF36_004488</name>
</gene>
<keyword evidence="3" id="KW-1185">Reference proteome</keyword>
<dbReference type="RefSeq" id="WP_210030432.1">
    <property type="nucleotide sequence ID" value="NZ_JAGINU010000001.1"/>
</dbReference>
<sequence>MTRSRDRDEAGRARNARPRDAAGRPLPHGAAGVERVPEDLVLSPAEAVTEAQRLLDDGLPFQAHEVLEGAWKDSGDDTRGLWRSLAQLAVGLTHAQRGNARGAVALLRRGTEGLRSWRVLGADAPAGLDLDGLTAHADALAEDIEAGGAGAVAAEWLRPRLRGA</sequence>
<proteinExistence type="predicted"/>
<dbReference type="PANTHER" id="PTHR34796">
    <property type="entry name" value="EXPRESSED PROTEIN"/>
    <property type="match status" value="1"/>
</dbReference>
<evidence type="ECO:0008006" key="4">
    <source>
        <dbReference type="Google" id="ProtNLM"/>
    </source>
</evidence>